<keyword evidence="4 5" id="KW-0472">Membrane</keyword>
<dbReference type="EMBL" id="CP124535">
    <property type="protein sequence ID" value="WGV15115.1"/>
    <property type="molecule type" value="Genomic_DNA"/>
</dbReference>
<dbReference type="Proteomes" id="UP001230978">
    <property type="component" value="Chromosome"/>
</dbReference>
<name>A0ABY8Q455_9RHOB</name>
<keyword evidence="3 5" id="KW-1133">Transmembrane helix</keyword>
<evidence type="ECO:0000259" key="6">
    <source>
        <dbReference type="PROSITE" id="PS50928"/>
    </source>
</evidence>
<dbReference type="PROSITE" id="PS50928">
    <property type="entry name" value="ABC_TM1"/>
    <property type="match status" value="1"/>
</dbReference>
<feature type="domain" description="ABC transmembrane type-1" evidence="6">
    <location>
        <begin position="76"/>
        <end position="285"/>
    </location>
</feature>
<evidence type="ECO:0000313" key="7">
    <source>
        <dbReference type="EMBL" id="WGV15115.1"/>
    </source>
</evidence>
<reference evidence="7 8" key="1">
    <citation type="submission" date="2023-04" db="EMBL/GenBank/DDBJ databases">
        <title>YMD61, complete Genome.</title>
        <authorList>
            <person name="Zhang J."/>
        </authorList>
    </citation>
    <scope>NUCLEOTIDE SEQUENCE [LARGE SCALE GENOMIC DNA]</scope>
    <source>
        <strain evidence="7 8">YMD61</strain>
    </source>
</reference>
<accession>A0ABY8Q455</accession>
<keyword evidence="8" id="KW-1185">Reference proteome</keyword>
<dbReference type="PANTHER" id="PTHR43759">
    <property type="entry name" value="TREHALOSE TRANSPORT SYSTEM PERMEASE PROTEIN SUGA"/>
    <property type="match status" value="1"/>
</dbReference>
<evidence type="ECO:0000256" key="1">
    <source>
        <dbReference type="ARBA" id="ARBA00004651"/>
    </source>
</evidence>
<protein>
    <submittedName>
        <fullName evidence="7">Sugar ABC transporter permease</fullName>
    </submittedName>
</protein>
<evidence type="ECO:0000256" key="2">
    <source>
        <dbReference type="ARBA" id="ARBA00022692"/>
    </source>
</evidence>
<dbReference type="CDD" id="cd06261">
    <property type="entry name" value="TM_PBP2"/>
    <property type="match status" value="1"/>
</dbReference>
<evidence type="ECO:0000256" key="4">
    <source>
        <dbReference type="ARBA" id="ARBA00023136"/>
    </source>
</evidence>
<dbReference type="PANTHER" id="PTHR43759:SF1">
    <property type="entry name" value="GLUCOSE IMPORT SYSTEM PERMEASE PROTEIN GLCT"/>
    <property type="match status" value="1"/>
</dbReference>
<dbReference type="RefSeq" id="WP_281464246.1">
    <property type="nucleotide sequence ID" value="NZ_CP124535.1"/>
</dbReference>
<proteinExistence type="inferred from homology"/>
<organism evidence="7 8">
    <name type="scientific">Fuscovulum ytuae</name>
    <dbReference type="NCBI Taxonomy" id="3042299"/>
    <lineage>
        <taxon>Bacteria</taxon>
        <taxon>Pseudomonadati</taxon>
        <taxon>Pseudomonadota</taxon>
        <taxon>Alphaproteobacteria</taxon>
        <taxon>Rhodobacterales</taxon>
        <taxon>Paracoccaceae</taxon>
        <taxon>Fuscovulum</taxon>
    </lineage>
</organism>
<gene>
    <name evidence="7" type="ORF">QF092_12605</name>
</gene>
<dbReference type="InterPro" id="IPR035906">
    <property type="entry name" value="MetI-like_sf"/>
</dbReference>
<dbReference type="SUPFAM" id="SSF161098">
    <property type="entry name" value="MetI-like"/>
    <property type="match status" value="1"/>
</dbReference>
<feature type="transmembrane region" description="Helical" evidence="5">
    <location>
        <begin position="80"/>
        <end position="101"/>
    </location>
</feature>
<dbReference type="Pfam" id="PF00528">
    <property type="entry name" value="BPD_transp_1"/>
    <property type="match status" value="1"/>
</dbReference>
<feature type="transmembrane region" description="Helical" evidence="5">
    <location>
        <begin position="272"/>
        <end position="290"/>
    </location>
</feature>
<keyword evidence="5" id="KW-0813">Transport</keyword>
<comment type="similarity">
    <text evidence="5">Belongs to the binding-protein-dependent transport system permease family.</text>
</comment>
<dbReference type="Gene3D" id="1.10.3720.10">
    <property type="entry name" value="MetI-like"/>
    <property type="match status" value="1"/>
</dbReference>
<evidence type="ECO:0000313" key="8">
    <source>
        <dbReference type="Proteomes" id="UP001230978"/>
    </source>
</evidence>
<evidence type="ECO:0000256" key="3">
    <source>
        <dbReference type="ARBA" id="ARBA00022989"/>
    </source>
</evidence>
<feature type="transmembrane region" description="Helical" evidence="5">
    <location>
        <begin position="170"/>
        <end position="193"/>
    </location>
</feature>
<keyword evidence="2 5" id="KW-0812">Transmembrane</keyword>
<feature type="transmembrane region" description="Helical" evidence="5">
    <location>
        <begin position="108"/>
        <end position="132"/>
    </location>
</feature>
<dbReference type="InterPro" id="IPR052730">
    <property type="entry name" value="Sugar_ABC_transporter"/>
</dbReference>
<sequence>MRLSGPDKTGRGTGMRNGAWLLMLPAAAVMAFVGVLPLIAVFNYALHDIFSLANVHWVGVEWYEDIVTSSRFHESLLRSLMFSAIVLSVQVPLGVGIALLLRRARGAVLVLMLVALPLVVPWNMIAMMWLGLIDPGTGIVGRVLASAGVVFDWKFTAWQTWVLLVVMDTWHWLGLVVILAYAGLSGIPAEFYRAAAIDGASRWAVFRHIEVPRIAAPMGIVLLLRFVDSFMIYTEAFAINAGGPDMATHFLAIDLGEEIKGFSYGSAAARSMVYFLIVVTVVWAFVRIAGLSRQEEGA</sequence>
<dbReference type="InterPro" id="IPR000515">
    <property type="entry name" value="MetI-like"/>
</dbReference>
<feature type="transmembrane region" description="Helical" evidence="5">
    <location>
        <begin position="21"/>
        <end position="46"/>
    </location>
</feature>
<comment type="subcellular location">
    <subcellularLocation>
        <location evidence="1 5">Cell membrane</location>
        <topology evidence="1 5">Multi-pass membrane protein</topology>
    </subcellularLocation>
</comment>
<feature type="transmembrane region" description="Helical" evidence="5">
    <location>
        <begin position="214"/>
        <end position="233"/>
    </location>
</feature>
<evidence type="ECO:0000256" key="5">
    <source>
        <dbReference type="RuleBase" id="RU363032"/>
    </source>
</evidence>